<evidence type="ECO:0000256" key="6">
    <source>
        <dbReference type="ARBA" id="ARBA00023268"/>
    </source>
</evidence>
<evidence type="ECO:0000256" key="2">
    <source>
        <dbReference type="ARBA" id="ARBA00022553"/>
    </source>
</evidence>
<keyword evidence="1" id="KW-0596">Phosphopantetheine</keyword>
<evidence type="ECO:0000256" key="5">
    <source>
        <dbReference type="ARBA" id="ARBA00023002"/>
    </source>
</evidence>
<dbReference type="GO" id="GO:0006633">
    <property type="term" value="P:fatty acid biosynthetic process"/>
    <property type="evidence" value="ECO:0007669"/>
    <property type="project" value="InterPro"/>
</dbReference>
<dbReference type="Gene3D" id="3.40.50.720">
    <property type="entry name" value="NAD(P)-binding Rossmann-like Domain"/>
    <property type="match status" value="2"/>
</dbReference>
<dbReference type="CDD" id="cd02440">
    <property type="entry name" value="AdoMet_MTases"/>
    <property type="match status" value="1"/>
</dbReference>
<evidence type="ECO:0000256" key="4">
    <source>
        <dbReference type="ARBA" id="ARBA00022857"/>
    </source>
</evidence>
<dbReference type="InterPro" id="IPR036291">
    <property type="entry name" value="NAD(P)-bd_dom_sf"/>
</dbReference>
<evidence type="ECO:0000256" key="8">
    <source>
        <dbReference type="PROSITE-ProRule" id="PRU01363"/>
    </source>
</evidence>
<dbReference type="CDD" id="cd05195">
    <property type="entry name" value="enoyl_red"/>
    <property type="match status" value="1"/>
</dbReference>
<dbReference type="Proteomes" id="UP001285441">
    <property type="component" value="Unassembled WGS sequence"/>
</dbReference>
<dbReference type="Gene3D" id="3.40.366.10">
    <property type="entry name" value="Malonyl-Coenzyme A Acyl Carrier Protein, domain 2"/>
    <property type="match status" value="1"/>
</dbReference>
<dbReference type="Pfam" id="PF08240">
    <property type="entry name" value="ADH_N"/>
    <property type="match status" value="1"/>
</dbReference>
<dbReference type="InterPro" id="IPR050091">
    <property type="entry name" value="PKS_NRPS_Biosynth_Enz"/>
</dbReference>
<feature type="region of interest" description="C-terminal hotdog fold" evidence="8">
    <location>
        <begin position="1092"/>
        <end position="1237"/>
    </location>
</feature>
<dbReference type="SMART" id="SM00822">
    <property type="entry name" value="PKS_KR"/>
    <property type="match status" value="1"/>
</dbReference>
<keyword evidence="7" id="KW-0012">Acyltransferase</keyword>
<dbReference type="PROSITE" id="PS52019">
    <property type="entry name" value="PKS_MFAS_DH"/>
    <property type="match status" value="1"/>
</dbReference>
<feature type="domain" description="Ketosynthase family 3 (KS3)" evidence="11">
    <location>
        <begin position="50"/>
        <end position="472"/>
    </location>
</feature>
<keyword evidence="3" id="KW-0808">Transferase</keyword>
<dbReference type="InterPro" id="IPR018201">
    <property type="entry name" value="Ketoacyl_synth_AS"/>
</dbReference>
<dbReference type="GO" id="GO:0031177">
    <property type="term" value="F:phosphopantetheine binding"/>
    <property type="evidence" value="ECO:0007669"/>
    <property type="project" value="InterPro"/>
</dbReference>
<dbReference type="Gene3D" id="3.10.129.110">
    <property type="entry name" value="Polyketide synthase dehydratase"/>
    <property type="match status" value="1"/>
</dbReference>
<dbReference type="SUPFAM" id="SSF53335">
    <property type="entry name" value="S-adenosyl-L-methionine-dependent methyltransferases"/>
    <property type="match status" value="1"/>
</dbReference>
<dbReference type="InterPro" id="IPR049551">
    <property type="entry name" value="PKS_DH_C"/>
</dbReference>
<protein>
    <recommendedName>
        <fullName evidence="15">Polyketide synthase</fullName>
    </recommendedName>
</protein>
<dbReference type="SMART" id="SM00823">
    <property type="entry name" value="PKS_PP"/>
    <property type="match status" value="1"/>
</dbReference>
<reference evidence="13" key="1">
    <citation type="journal article" date="2023" name="Mol. Phylogenet. Evol.">
        <title>Genome-scale phylogeny and comparative genomics of the fungal order Sordariales.</title>
        <authorList>
            <person name="Hensen N."/>
            <person name="Bonometti L."/>
            <person name="Westerberg I."/>
            <person name="Brannstrom I.O."/>
            <person name="Guillou S."/>
            <person name="Cros-Aarteil S."/>
            <person name="Calhoun S."/>
            <person name="Haridas S."/>
            <person name="Kuo A."/>
            <person name="Mondo S."/>
            <person name="Pangilinan J."/>
            <person name="Riley R."/>
            <person name="LaButti K."/>
            <person name="Andreopoulos B."/>
            <person name="Lipzen A."/>
            <person name="Chen C."/>
            <person name="Yan M."/>
            <person name="Daum C."/>
            <person name="Ng V."/>
            <person name="Clum A."/>
            <person name="Steindorff A."/>
            <person name="Ohm R.A."/>
            <person name="Martin F."/>
            <person name="Silar P."/>
            <person name="Natvig D.O."/>
            <person name="Lalanne C."/>
            <person name="Gautier V."/>
            <person name="Ament-Velasquez S.L."/>
            <person name="Kruys A."/>
            <person name="Hutchinson M.I."/>
            <person name="Powell A.J."/>
            <person name="Barry K."/>
            <person name="Miller A.N."/>
            <person name="Grigoriev I.V."/>
            <person name="Debuchy R."/>
            <person name="Gladieux P."/>
            <person name="Hiltunen Thoren M."/>
            <person name="Johannesson H."/>
        </authorList>
    </citation>
    <scope>NUCLEOTIDE SEQUENCE</scope>
    <source>
        <strain evidence="13">CBS 232.78</strain>
    </source>
</reference>
<dbReference type="GO" id="GO:0044550">
    <property type="term" value="P:secondary metabolite biosynthetic process"/>
    <property type="evidence" value="ECO:0007669"/>
    <property type="project" value="UniProtKB-ARBA"/>
</dbReference>
<dbReference type="Pfam" id="PF02801">
    <property type="entry name" value="Ketoacyl-synt_C"/>
    <property type="match status" value="1"/>
</dbReference>
<accession>A0AAE0P3S4</accession>
<comment type="caution">
    <text evidence="13">The sequence shown here is derived from an EMBL/GenBank/DDBJ whole genome shotgun (WGS) entry which is preliminary data.</text>
</comment>
<dbReference type="InterPro" id="IPR001227">
    <property type="entry name" value="Ac_transferase_dom_sf"/>
</dbReference>
<evidence type="ECO:0000256" key="3">
    <source>
        <dbReference type="ARBA" id="ARBA00022679"/>
    </source>
</evidence>
<dbReference type="Gene3D" id="3.30.70.3290">
    <property type="match status" value="1"/>
</dbReference>
<dbReference type="SUPFAM" id="SSF53901">
    <property type="entry name" value="Thiolase-like"/>
    <property type="match status" value="1"/>
</dbReference>
<dbReference type="InterPro" id="IPR014031">
    <property type="entry name" value="Ketoacyl_synth_C"/>
</dbReference>
<evidence type="ECO:0000259" key="11">
    <source>
        <dbReference type="PROSITE" id="PS52004"/>
    </source>
</evidence>
<evidence type="ECO:0008006" key="15">
    <source>
        <dbReference type="Google" id="ProtNLM"/>
    </source>
</evidence>
<dbReference type="SUPFAM" id="SSF52151">
    <property type="entry name" value="FabD/lysophospholipase-like"/>
    <property type="match status" value="1"/>
</dbReference>
<dbReference type="Pfam" id="PF16197">
    <property type="entry name" value="KAsynt_C_assoc"/>
    <property type="match status" value="1"/>
</dbReference>
<keyword evidence="2" id="KW-0597">Phosphoprotein</keyword>
<dbReference type="InterPro" id="IPR020841">
    <property type="entry name" value="PKS_Beta-ketoAc_synthase_dom"/>
</dbReference>
<dbReference type="GO" id="GO:0016491">
    <property type="term" value="F:oxidoreductase activity"/>
    <property type="evidence" value="ECO:0007669"/>
    <property type="project" value="UniProtKB-KW"/>
</dbReference>
<evidence type="ECO:0000256" key="7">
    <source>
        <dbReference type="ARBA" id="ARBA00023315"/>
    </source>
</evidence>
<dbReference type="Pfam" id="PF00698">
    <property type="entry name" value="Acyl_transf_1"/>
    <property type="match status" value="1"/>
</dbReference>
<dbReference type="GO" id="GO:1901336">
    <property type="term" value="P:lactone biosynthetic process"/>
    <property type="evidence" value="ECO:0007669"/>
    <property type="project" value="UniProtKB-ARBA"/>
</dbReference>
<keyword evidence="14" id="KW-1185">Reference proteome</keyword>
<dbReference type="InterPro" id="IPR013968">
    <property type="entry name" value="PKS_KR"/>
</dbReference>
<keyword evidence="4" id="KW-0521">NADP</keyword>
<dbReference type="InterPro" id="IPR049900">
    <property type="entry name" value="PKS_mFAS_DH"/>
</dbReference>
<keyword evidence="5" id="KW-0560">Oxidoreductase</keyword>
<dbReference type="Gene3D" id="1.10.1200.10">
    <property type="entry name" value="ACP-like"/>
    <property type="match status" value="1"/>
</dbReference>
<dbReference type="SMART" id="SM00826">
    <property type="entry name" value="PKS_DH"/>
    <property type="match status" value="1"/>
</dbReference>
<evidence type="ECO:0000313" key="13">
    <source>
        <dbReference type="EMBL" id="KAK3392816.1"/>
    </source>
</evidence>
<dbReference type="SUPFAM" id="SSF50129">
    <property type="entry name" value="GroES-like"/>
    <property type="match status" value="1"/>
</dbReference>
<dbReference type="Pfam" id="PF08659">
    <property type="entry name" value="KR"/>
    <property type="match status" value="1"/>
</dbReference>
<feature type="compositionally biased region" description="Polar residues" evidence="9">
    <location>
        <begin position="7"/>
        <end position="19"/>
    </location>
</feature>
<dbReference type="InterPro" id="IPR013217">
    <property type="entry name" value="Methyltransf_12"/>
</dbReference>
<dbReference type="InterPro" id="IPR029063">
    <property type="entry name" value="SAM-dependent_MTases_sf"/>
</dbReference>
<dbReference type="InterPro" id="IPR020806">
    <property type="entry name" value="PKS_PP-bd"/>
</dbReference>
<dbReference type="InterPro" id="IPR013154">
    <property type="entry name" value="ADH-like_N"/>
</dbReference>
<evidence type="ECO:0000259" key="12">
    <source>
        <dbReference type="PROSITE" id="PS52019"/>
    </source>
</evidence>
<dbReference type="InterPro" id="IPR032821">
    <property type="entry name" value="PKS_assoc"/>
</dbReference>
<gene>
    <name evidence="13" type="ORF">B0H63DRAFT_530309</name>
</gene>
<sequence length="2555" mass="278292">MIKLESKTNSAVRLQSSRFDSSHQKYTHSARDPSMSPQGSPASEMPLHTSPQIAVCGIGLRLPGGVNSQDALWDLLINSKDTRGPIPASRYNIEGFDGSLGSKGAIKTRHGYFLSNDLSTFDPSFFSMTRSEMEKSDPQLRQLLEVTRECLDDAGEVNYRGRKIGCYVGTFNEDWLQMSMREDQHLGGNMLVGHLDIMLANRVSYENNFMGPSMVIKTGCSASLVALHEACRAVQNGDATAAIVAGTSVILAPVTTAGMTDGGVLSPEGSCKTFDASADGYARAESITAVYIKPLEAALRDGNPIRAIIRGSGTNSDGKSGRIMTPNGKAHEDLMRGVYAAAGLDPRDTAFVECHGTGTPTGDPIETAAVGRVFNGGGNPEHPVYIGSIKPNVGHSEGSSGITSVIKAVLALEHKTIPPNIKMINPNPAIPFREYHLRVPLAPTPFPAGRAERVSINSFGIGGANAHVASAPNGSCNGLSSKREALPPRLFLFSATTPESLQKQIQSHQEFVQQHVESATDIAYTRAVGREKLAHRAFAILKDDNTVFAEVSLPAKVKSQHGASVALVFSGQGAQWPEMGKALIQADPTFRQSIVDMDEILQSLQHPPKWTLFEELQKPVESSQIHSAELAQPLSTALQVALSQRFSALGLKPVAAVGHSSGEIAAAFAAGALSLAQAVTLAYYRGYVLASQPAKNGAMAALGMSREDAAQFLQPVAGSVVVACENSPTSITISGDADKVDAVIAAIKQSRPETLTRKLKVDAAYHSHHMVSPGCEYRRLVEEEDLEIRSNVDRNNGEGSLVDLFSSVSGKRIVDPATLELAYWETNLTSPVKFSLAVANLLEHRGSDVIFLEIGPHSTLAGPLRQICAAGNQPCNYVSSMARGSDGTVTILSAVGQLYKEGVELDFAPLFPRDSKILPGLPTYPWDRSASFWYESRVSKAWRSRKYAHHCILGTRVTETPDTLPQWRNVLYLENEPWLADHKVSRNVVFPFAGYVAMAGEAVRQTVGGALGTGYQIRHVVAHTALLMVEAKPVEMITSLRRHRLTDSMDSEWFDFSITSTSGTAWVKHCDGQIRAVLVAPPRESIEGTILEREVNMASFYGTMAKVGLVFGPEFRLLNNVTVSPMDRKTVARIVDPSDHRQAAFTLHPATIDAALQLMFVASAQGLSRNFSRLAVPTLIEELEVHTTSVGPIHAMAKFGDNPKSPTSGVVECVSEGRLVLAVRGITLKPLDDRDTNDERESTVGGSSDVHGGARLHWIPDFDFCDISKLLEPFQLDRSIIRMQEELALLCILETADRIVGLVPSYPHFEKLRGWLSQQINCARAGSFLLVDGGGLPHMALPRKERLLLLEDRFQKLLTISQQPATAIALKRTCDNADRVFTGQADTLDILMEDGVLTDLYATITFGYSKVLRLLSQTRPNLRILEVGAGTGGTTEPVLRELSKIHGGGFPAYSSYTFTDVSAGFFPQAQDRFAYASNMEYKVFDISKSPFEQGFEADSYDLILASNVIHATPCLRESLSHLQALLRHDGMLLMTEVCTTGRIPTYVFGHFSGWWLGEADSRPDQPHVSVERWDAELKAAGFTGCEVTVYDEEPPYRSMVAILSKKQSPQSPPNPDDDKRVTILADRQGDGVTARLAASFIDKGWDVTVCPLGSTFPDQDIVCCLDMESNFFEDMTAKRLAGLQSLLGELKDKAHNILWLTKLAQLNCKDPRAAAAIGVARSIRSELSIPFVTLEIDDTEPEFDRIVLEVLTKVRKAEETDNLKPDMEFAVDAGVIHIPRFTPVSVLELRAKCTSAGSESGVTTKRLEMLKPGPLKTMYWREEELEPVPPGHIDVETRAAGLNYRDVLQAAGVLTTNGPSRVNFGFEVSGIVARVGLGVTKVQPGDRVLALTTTGGVATRVSVHAGMVVKIPDSMKFEDAAASPVCIATVLFSLLHIGRLEKGDTVLIHSACGGVGLFALQVCRLVGADVLATVGSEAKVAYLEGLGIPRSRVFSSRDASFVDGVSRETAGRGVDIVLNSLSGDLLHESWRCVAEYGTLVELGKRDIMGAGKLDMKPFLQNRSYCCFDLLKFVEERPDKLTKVLEEFLSLYRNGSLKCLDDLTVFDAATEVEQAFRHLQNPDHIGKVVLRMPRNGETAIAGRVEPRPFKLRTDAAYIVIGGVGGLGRSLATWLVERGAKHITFLSRSAGISEKSRKLSVELESMGCQVHLVAGDVSNMADVKRAVLLSLSSGHPVRGVLQLAMVLADTNLLDMSLDDWITATKPKIDGTWNLHHALQDQPLDFFWMSSSNVTVMEQGGQGNYIGANTFMEAFCQYRHSVGLPASVLNICPIDDVGMVAENEAARRSCLAQGMTFLGEREFLEFVEVNIQTLSVSEYSTNDKTVPSNTEPVFWSNKSQLVMGLRSEMHLDDPANRASWRRDRRMGIYHNARTNVMAKKGDTPLKQLMDQLAKASRHGHSGVINGILDDPATVELLAQEVGKKVYDFMLIDKSNEILDSSLSLQEIGMDSLMAIELKRWSRQAFGVQVSVLEIVPSSSLINVGGLMARKLREKLVKK</sequence>
<evidence type="ECO:0000259" key="10">
    <source>
        <dbReference type="PROSITE" id="PS50075"/>
    </source>
</evidence>
<dbReference type="InterPro" id="IPR013149">
    <property type="entry name" value="ADH-like_C"/>
</dbReference>
<dbReference type="Pfam" id="PF21089">
    <property type="entry name" value="PKS_DH_N"/>
    <property type="match status" value="1"/>
</dbReference>
<dbReference type="SUPFAM" id="SSF51735">
    <property type="entry name" value="NAD(P)-binding Rossmann-fold domains"/>
    <property type="match status" value="2"/>
</dbReference>
<dbReference type="Pfam" id="PF14765">
    <property type="entry name" value="PS-DH"/>
    <property type="match status" value="1"/>
</dbReference>
<dbReference type="InterPro" id="IPR016035">
    <property type="entry name" value="Acyl_Trfase/lysoPLipase"/>
</dbReference>
<dbReference type="GO" id="GO:0004312">
    <property type="term" value="F:fatty acid synthase activity"/>
    <property type="evidence" value="ECO:0007669"/>
    <property type="project" value="TreeGrafter"/>
</dbReference>
<dbReference type="Pfam" id="PF00550">
    <property type="entry name" value="PP-binding"/>
    <property type="match status" value="1"/>
</dbReference>
<dbReference type="Pfam" id="PF00107">
    <property type="entry name" value="ADH_zinc_N"/>
    <property type="match status" value="1"/>
</dbReference>
<dbReference type="SMART" id="SM00825">
    <property type="entry name" value="PKS_KS"/>
    <property type="match status" value="1"/>
</dbReference>
<organism evidence="13 14">
    <name type="scientific">Podospora didyma</name>
    <dbReference type="NCBI Taxonomy" id="330526"/>
    <lineage>
        <taxon>Eukaryota</taxon>
        <taxon>Fungi</taxon>
        <taxon>Dikarya</taxon>
        <taxon>Ascomycota</taxon>
        <taxon>Pezizomycotina</taxon>
        <taxon>Sordariomycetes</taxon>
        <taxon>Sordariomycetidae</taxon>
        <taxon>Sordariales</taxon>
        <taxon>Podosporaceae</taxon>
        <taxon>Podospora</taxon>
    </lineage>
</organism>
<dbReference type="Gene3D" id="3.90.180.10">
    <property type="entry name" value="Medium-chain alcohol dehydrogenases, catalytic domain"/>
    <property type="match status" value="1"/>
</dbReference>
<dbReference type="SUPFAM" id="SSF47336">
    <property type="entry name" value="ACP-like"/>
    <property type="match status" value="1"/>
</dbReference>
<dbReference type="InterPro" id="IPR009081">
    <property type="entry name" value="PP-bd_ACP"/>
</dbReference>
<evidence type="ECO:0000313" key="14">
    <source>
        <dbReference type="Proteomes" id="UP001285441"/>
    </source>
</evidence>
<dbReference type="SUPFAM" id="SSF55048">
    <property type="entry name" value="Probable ACP-binding domain of malonyl-CoA ACP transacylase"/>
    <property type="match status" value="1"/>
</dbReference>
<dbReference type="InterPro" id="IPR042104">
    <property type="entry name" value="PKS_dehydratase_sf"/>
</dbReference>
<name>A0AAE0P3S4_9PEZI</name>
<dbReference type="PANTHER" id="PTHR43775">
    <property type="entry name" value="FATTY ACID SYNTHASE"/>
    <property type="match status" value="1"/>
</dbReference>
<feature type="active site" description="Proton acceptor; for dehydratase activity" evidence="8">
    <location>
        <position position="982"/>
    </location>
</feature>
<dbReference type="InterPro" id="IPR020807">
    <property type="entry name" value="PKS_DH"/>
</dbReference>
<dbReference type="InterPro" id="IPR014030">
    <property type="entry name" value="Ketoacyl_synth_N"/>
</dbReference>
<dbReference type="SMART" id="SM00829">
    <property type="entry name" value="PKS_ER"/>
    <property type="match status" value="1"/>
</dbReference>
<dbReference type="PROSITE" id="PS52004">
    <property type="entry name" value="KS3_2"/>
    <property type="match status" value="1"/>
</dbReference>
<feature type="domain" description="PKS/mFAS DH" evidence="12">
    <location>
        <begin position="950"/>
        <end position="1237"/>
    </location>
</feature>
<dbReference type="Gene3D" id="3.40.50.150">
    <property type="entry name" value="Vaccinia Virus protein VP39"/>
    <property type="match status" value="1"/>
</dbReference>
<dbReference type="InterPro" id="IPR049552">
    <property type="entry name" value="PKS_DH_N"/>
</dbReference>
<dbReference type="InterPro" id="IPR011032">
    <property type="entry name" value="GroES-like_sf"/>
</dbReference>
<keyword evidence="6" id="KW-0511">Multifunctional enzyme</keyword>
<dbReference type="InterPro" id="IPR057326">
    <property type="entry name" value="KR_dom"/>
</dbReference>
<dbReference type="Pfam" id="PF08242">
    <property type="entry name" value="Methyltransf_12"/>
    <property type="match status" value="1"/>
</dbReference>
<dbReference type="SMART" id="SM00827">
    <property type="entry name" value="PKS_AT"/>
    <property type="match status" value="1"/>
</dbReference>
<feature type="domain" description="Carrier" evidence="10">
    <location>
        <begin position="2472"/>
        <end position="2548"/>
    </location>
</feature>
<dbReference type="CDD" id="cd00833">
    <property type="entry name" value="PKS"/>
    <property type="match status" value="1"/>
</dbReference>
<dbReference type="FunFam" id="3.40.50.720:FF:000209">
    <property type="entry name" value="Polyketide synthase Pks12"/>
    <property type="match status" value="1"/>
</dbReference>
<dbReference type="InterPro" id="IPR016036">
    <property type="entry name" value="Malonyl_transacylase_ACP-bd"/>
</dbReference>
<dbReference type="InterPro" id="IPR020843">
    <property type="entry name" value="ER"/>
</dbReference>
<feature type="active site" description="Proton donor; for dehydratase activity" evidence="8">
    <location>
        <position position="1153"/>
    </location>
</feature>
<dbReference type="PANTHER" id="PTHR43775:SF46">
    <property type="entry name" value="FUMIGERMIN SYNTHASE"/>
    <property type="match status" value="1"/>
</dbReference>
<dbReference type="Pfam" id="PF00109">
    <property type="entry name" value="ketoacyl-synt"/>
    <property type="match status" value="1"/>
</dbReference>
<dbReference type="PROSITE" id="PS50075">
    <property type="entry name" value="CARRIER"/>
    <property type="match status" value="1"/>
</dbReference>
<evidence type="ECO:0000256" key="9">
    <source>
        <dbReference type="SAM" id="MobiDB-lite"/>
    </source>
</evidence>
<reference evidence="13" key="2">
    <citation type="submission" date="2023-06" db="EMBL/GenBank/DDBJ databases">
        <authorList>
            <consortium name="Lawrence Berkeley National Laboratory"/>
            <person name="Haridas S."/>
            <person name="Hensen N."/>
            <person name="Bonometti L."/>
            <person name="Westerberg I."/>
            <person name="Brannstrom I.O."/>
            <person name="Guillou S."/>
            <person name="Cros-Aarteil S."/>
            <person name="Calhoun S."/>
            <person name="Kuo A."/>
            <person name="Mondo S."/>
            <person name="Pangilinan J."/>
            <person name="Riley R."/>
            <person name="LaButti K."/>
            <person name="Andreopoulos B."/>
            <person name="Lipzen A."/>
            <person name="Chen C."/>
            <person name="Yanf M."/>
            <person name="Daum C."/>
            <person name="Ng V."/>
            <person name="Clum A."/>
            <person name="Steindorff A."/>
            <person name="Ohm R."/>
            <person name="Martin F."/>
            <person name="Silar P."/>
            <person name="Natvig D."/>
            <person name="Lalanne C."/>
            <person name="Gautier V."/>
            <person name="Ament-velasquez S.L."/>
            <person name="Kruys A."/>
            <person name="Hutchinson M.I."/>
            <person name="Powell A.J."/>
            <person name="Barry K."/>
            <person name="Miller A.N."/>
            <person name="Grigoriev I.V."/>
            <person name="Debuchy R."/>
            <person name="Gladieux P."/>
            <person name="Thoren M.H."/>
            <person name="Johannesson H."/>
        </authorList>
    </citation>
    <scope>NUCLEOTIDE SEQUENCE</scope>
    <source>
        <strain evidence="13">CBS 232.78</strain>
    </source>
</reference>
<evidence type="ECO:0000256" key="1">
    <source>
        <dbReference type="ARBA" id="ARBA00022450"/>
    </source>
</evidence>
<dbReference type="InterPro" id="IPR014043">
    <property type="entry name" value="Acyl_transferase_dom"/>
</dbReference>
<dbReference type="InterPro" id="IPR036736">
    <property type="entry name" value="ACP-like_sf"/>
</dbReference>
<dbReference type="PROSITE" id="PS00606">
    <property type="entry name" value="KS3_1"/>
    <property type="match status" value="1"/>
</dbReference>
<proteinExistence type="predicted"/>
<dbReference type="InterPro" id="IPR016039">
    <property type="entry name" value="Thiolase-like"/>
</dbReference>
<dbReference type="EMBL" id="JAULSW010000001">
    <property type="protein sequence ID" value="KAK3392816.1"/>
    <property type="molecule type" value="Genomic_DNA"/>
</dbReference>
<feature type="region of interest" description="Disordered" evidence="9">
    <location>
        <begin position="1"/>
        <end position="47"/>
    </location>
</feature>
<dbReference type="Gene3D" id="3.40.47.10">
    <property type="match status" value="1"/>
</dbReference>
<feature type="region of interest" description="N-terminal hotdog fold" evidence="8">
    <location>
        <begin position="950"/>
        <end position="1081"/>
    </location>
</feature>
<dbReference type="GO" id="GO:0004315">
    <property type="term" value="F:3-oxoacyl-[acyl-carrier-protein] synthase activity"/>
    <property type="evidence" value="ECO:0007669"/>
    <property type="project" value="InterPro"/>
</dbReference>